<dbReference type="GO" id="GO:0003677">
    <property type="term" value="F:DNA binding"/>
    <property type="evidence" value="ECO:0007669"/>
    <property type="project" value="UniProtKB-UniRule"/>
</dbReference>
<dbReference type="STRING" id="319795.Dgeo_1117"/>
<feature type="domain" description="Tyr recombinase" evidence="6">
    <location>
        <begin position="148"/>
        <end position="337"/>
    </location>
</feature>
<dbReference type="RefSeq" id="WP_011530252.1">
    <property type="nucleotide sequence ID" value="NC_008025.1"/>
</dbReference>
<dbReference type="KEGG" id="dge:Dgeo_1117"/>
<sequence length="369" mass="40070">MSVQPGTALQLASKWSRPENRRREGLRAAHTQDADTLIDLLNTYIRLKSSRKGRTSALTLKAYAESVRQFLAFTGPPESPSRALNQLSAEDFEVWLLHLQEAGLKPNTIKRHLYGVRNLMKALVWANVLKADPSAGVSPPTDPTPAHAKKRALTQAQMRALLALPGELHPEDSVQASRDALLLALGGTLGLRAAEIVGLDLADVDLATGTLTVRGKGGKTRVVPLPAGVKALLQRWLPARQTVNPKVPALLVSLSSLNRGGRLSTDGARFIAHAYYRQLGLPPEMWGLHTLRRTAGTHLYRATRDLHVVADLLGHASVTTSAIYAKMDADVRREAVEALERLQQEGSAAVQPSRIEQQEDAQQQGGQVA</sequence>
<dbReference type="InterPro" id="IPR011010">
    <property type="entry name" value="DNA_brk_join_enz"/>
</dbReference>
<feature type="region of interest" description="Disordered" evidence="5">
    <location>
        <begin position="1"/>
        <end position="28"/>
    </location>
</feature>
<dbReference type="EMBL" id="CP000359">
    <property type="protein sequence ID" value="ABF45415.1"/>
    <property type="molecule type" value="Genomic_DNA"/>
</dbReference>
<dbReference type="Proteomes" id="UP000002431">
    <property type="component" value="Chromosome"/>
</dbReference>
<dbReference type="Pfam" id="PF02899">
    <property type="entry name" value="Phage_int_SAM_1"/>
    <property type="match status" value="1"/>
</dbReference>
<feature type="compositionally biased region" description="Basic and acidic residues" evidence="5">
    <location>
        <begin position="16"/>
        <end position="28"/>
    </location>
</feature>
<dbReference type="SUPFAM" id="SSF56349">
    <property type="entry name" value="DNA breaking-rejoining enzymes"/>
    <property type="match status" value="1"/>
</dbReference>
<evidence type="ECO:0000259" key="7">
    <source>
        <dbReference type="PROSITE" id="PS51900"/>
    </source>
</evidence>
<dbReference type="InterPro" id="IPR044068">
    <property type="entry name" value="CB"/>
</dbReference>
<name>Q1IZB9_DEIGD</name>
<evidence type="ECO:0000313" key="8">
    <source>
        <dbReference type="EMBL" id="ABF45415.1"/>
    </source>
</evidence>
<dbReference type="HOGENOM" id="CLU_027562_5_0_0"/>
<dbReference type="Pfam" id="PF00589">
    <property type="entry name" value="Phage_integrase"/>
    <property type="match status" value="1"/>
</dbReference>
<feature type="domain" description="Core-binding (CB)" evidence="7">
    <location>
        <begin position="35"/>
        <end position="124"/>
    </location>
</feature>
<reference evidence="8" key="1">
    <citation type="submission" date="2006-04" db="EMBL/GenBank/DDBJ databases">
        <title>Complete sequence of chromosome of Deinococcus geothermalis DSM 11300.</title>
        <authorList>
            <consortium name="US DOE Joint Genome Institute"/>
            <person name="Copeland A."/>
            <person name="Lucas S."/>
            <person name="Lapidus A."/>
            <person name="Barry K."/>
            <person name="Detter J.C."/>
            <person name="Glavina del Rio T."/>
            <person name="Hammon N."/>
            <person name="Israni S."/>
            <person name="Dalin E."/>
            <person name="Tice H."/>
            <person name="Pitluck S."/>
            <person name="Brettin T."/>
            <person name="Bruce D."/>
            <person name="Han C."/>
            <person name="Tapia R."/>
            <person name="Saunders E."/>
            <person name="Gilna P."/>
            <person name="Schmutz J."/>
            <person name="Larimer F."/>
            <person name="Land M."/>
            <person name="Hauser L."/>
            <person name="Kyrpides N."/>
            <person name="Kim E."/>
            <person name="Daly M.J."/>
            <person name="Fredrickson J.K."/>
            <person name="Makarova K.S."/>
            <person name="Gaidamakova E.K."/>
            <person name="Zhai M."/>
            <person name="Richardson P."/>
        </authorList>
    </citation>
    <scope>NUCLEOTIDE SEQUENCE</scope>
    <source>
        <strain evidence="8">DSM 11300</strain>
    </source>
</reference>
<protein>
    <submittedName>
        <fullName evidence="8">Phage integrase</fullName>
    </submittedName>
</protein>
<evidence type="ECO:0000259" key="6">
    <source>
        <dbReference type="PROSITE" id="PS51898"/>
    </source>
</evidence>
<feature type="region of interest" description="Disordered" evidence="5">
    <location>
        <begin position="343"/>
        <end position="369"/>
    </location>
</feature>
<dbReference type="PANTHER" id="PTHR30349:SF81">
    <property type="entry name" value="TYROSINE RECOMBINASE XERC"/>
    <property type="match status" value="1"/>
</dbReference>
<evidence type="ECO:0000256" key="2">
    <source>
        <dbReference type="ARBA" id="ARBA00023125"/>
    </source>
</evidence>
<feature type="compositionally biased region" description="Low complexity" evidence="5">
    <location>
        <begin position="360"/>
        <end position="369"/>
    </location>
</feature>
<dbReference type="PROSITE" id="PS51900">
    <property type="entry name" value="CB"/>
    <property type="match status" value="1"/>
</dbReference>
<evidence type="ECO:0000256" key="5">
    <source>
        <dbReference type="SAM" id="MobiDB-lite"/>
    </source>
</evidence>
<keyword evidence="2 4" id="KW-0238">DNA-binding</keyword>
<dbReference type="InterPro" id="IPR002104">
    <property type="entry name" value="Integrase_catalytic"/>
</dbReference>
<dbReference type="PROSITE" id="PS51898">
    <property type="entry name" value="TYR_RECOMBINASE"/>
    <property type="match status" value="1"/>
</dbReference>
<evidence type="ECO:0000313" key="9">
    <source>
        <dbReference type="Proteomes" id="UP000002431"/>
    </source>
</evidence>
<dbReference type="Gene3D" id="1.10.443.10">
    <property type="entry name" value="Intergrase catalytic core"/>
    <property type="match status" value="1"/>
</dbReference>
<keyword evidence="3" id="KW-0233">DNA recombination</keyword>
<keyword evidence="9" id="KW-1185">Reference proteome</keyword>
<dbReference type="AlphaFoldDB" id="Q1IZB9"/>
<gene>
    <name evidence="8" type="ordered locus">Dgeo_1117</name>
</gene>
<dbReference type="InterPro" id="IPR050090">
    <property type="entry name" value="Tyrosine_recombinase_XerCD"/>
</dbReference>
<dbReference type="Gene3D" id="1.10.150.130">
    <property type="match status" value="1"/>
</dbReference>
<dbReference type="InterPro" id="IPR004107">
    <property type="entry name" value="Integrase_SAM-like_N"/>
</dbReference>
<evidence type="ECO:0000256" key="4">
    <source>
        <dbReference type="PROSITE-ProRule" id="PRU01248"/>
    </source>
</evidence>
<organism evidence="8 9">
    <name type="scientific">Deinococcus geothermalis (strain DSM 11300 / CIP 105573 / AG-3a)</name>
    <dbReference type="NCBI Taxonomy" id="319795"/>
    <lineage>
        <taxon>Bacteria</taxon>
        <taxon>Thermotogati</taxon>
        <taxon>Deinococcota</taxon>
        <taxon>Deinococci</taxon>
        <taxon>Deinococcales</taxon>
        <taxon>Deinococcaceae</taxon>
        <taxon>Deinococcus</taxon>
    </lineage>
</organism>
<accession>Q1IZB9</accession>
<dbReference type="eggNOG" id="COG4974">
    <property type="taxonomic scope" value="Bacteria"/>
</dbReference>
<evidence type="ECO:0000256" key="3">
    <source>
        <dbReference type="ARBA" id="ARBA00023172"/>
    </source>
</evidence>
<proteinExistence type="predicted"/>
<dbReference type="GO" id="GO:0006310">
    <property type="term" value="P:DNA recombination"/>
    <property type="evidence" value="ECO:0007669"/>
    <property type="project" value="UniProtKB-KW"/>
</dbReference>
<dbReference type="InterPro" id="IPR013762">
    <property type="entry name" value="Integrase-like_cat_sf"/>
</dbReference>
<dbReference type="PANTHER" id="PTHR30349">
    <property type="entry name" value="PHAGE INTEGRASE-RELATED"/>
    <property type="match status" value="1"/>
</dbReference>
<keyword evidence="1" id="KW-0229">DNA integration</keyword>
<dbReference type="GO" id="GO:0015074">
    <property type="term" value="P:DNA integration"/>
    <property type="evidence" value="ECO:0007669"/>
    <property type="project" value="UniProtKB-KW"/>
</dbReference>
<dbReference type="InterPro" id="IPR010998">
    <property type="entry name" value="Integrase_recombinase_N"/>
</dbReference>
<evidence type="ECO:0000256" key="1">
    <source>
        <dbReference type="ARBA" id="ARBA00022908"/>
    </source>
</evidence>